<dbReference type="HOGENOM" id="CLU_2247726_0_0_6"/>
<evidence type="ECO:0000313" key="1">
    <source>
        <dbReference type="EMBL" id="AEA68518.1"/>
    </source>
</evidence>
<gene>
    <name evidence="1" type="ORF">PSEBR_m761</name>
</gene>
<reference evidence="1 2" key="1">
    <citation type="journal article" date="2011" name="J. Bacteriol.">
        <title>Complete genome sequence of a beneficial plant root-associated bacterium, Pseudomonas brassicacearum.</title>
        <authorList>
            <person name="Ortet P."/>
            <person name="Barakat M."/>
            <person name="Lalaouna D."/>
            <person name="Fochesato S."/>
            <person name="Barbe V."/>
            <person name="Vacherie B."/>
            <person name="Santaella C."/>
            <person name="Heulin T."/>
            <person name="Achouak W."/>
        </authorList>
    </citation>
    <scope>NUCLEOTIDE SEQUENCE [LARGE SCALE GENOMIC DNA]</scope>
    <source>
        <strain evidence="1 2">NFM421</strain>
    </source>
</reference>
<dbReference type="Proteomes" id="UP000006692">
    <property type="component" value="Chromosome"/>
</dbReference>
<dbReference type="AlphaFoldDB" id="F2KFD2"/>
<evidence type="ECO:0000313" key="2">
    <source>
        <dbReference type="Proteomes" id="UP000006692"/>
    </source>
</evidence>
<protein>
    <submittedName>
        <fullName evidence="1">Uncharacterized protein</fullName>
    </submittedName>
</protein>
<dbReference type="EMBL" id="CP002585">
    <property type="protein sequence ID" value="AEA68518.1"/>
    <property type="molecule type" value="Genomic_DNA"/>
</dbReference>
<accession>F2KFD2</accession>
<sequence>MQTLNSLHFPCLGQLGAPRQTPDAQLTWSLPTANATKRIPAWRALKASGAAVLGFDGLCTCRLGRASVALEHGRLTDYLWQALDLPDHPPKDFLGESHNWPPHM</sequence>
<organism evidence="1 2">
    <name type="scientific">Pseudomonas brassicacearum (strain NFM421)</name>
    <dbReference type="NCBI Taxonomy" id="994484"/>
    <lineage>
        <taxon>Bacteria</taxon>
        <taxon>Pseudomonadati</taxon>
        <taxon>Pseudomonadota</taxon>
        <taxon>Gammaproteobacteria</taxon>
        <taxon>Pseudomonadales</taxon>
        <taxon>Pseudomonadaceae</taxon>
        <taxon>Pseudomonas</taxon>
    </lineage>
</organism>
<reference key="2">
    <citation type="submission" date="2011-03" db="EMBL/GenBank/DDBJ databases">
        <title>Complete Genome Sequence of a beneficial plant roots-associated bacterium Pseudomonas brassicacearum.</title>
        <authorList>
            <person name="Ortet P."/>
            <person name="Barakat M."/>
            <person name="Lalaouna D."/>
            <person name="Fochesato S."/>
            <person name="Barbe V."/>
            <person name="Santaella C."/>
            <person name="Heulin T."/>
            <person name="Achouak W."/>
        </authorList>
    </citation>
    <scope>NUCLEOTIDE SEQUENCE</scope>
    <source>
        <strain>NFM421</strain>
    </source>
</reference>
<proteinExistence type="predicted"/>
<dbReference type="KEGG" id="pba:PSEBR_m761"/>
<name>F2KFD2_PSEBN</name>